<dbReference type="Gene3D" id="2.60.40.150">
    <property type="entry name" value="C2 domain"/>
    <property type="match status" value="1"/>
</dbReference>
<comment type="caution">
    <text evidence="3">The sequence shown here is derived from an EMBL/GenBank/DDBJ whole genome shotgun (WGS) entry which is preliminary data.</text>
</comment>
<feature type="domain" description="C2" evidence="2">
    <location>
        <begin position="9"/>
        <end position="138"/>
    </location>
</feature>
<dbReference type="PANTHER" id="PTHR31208:SF3">
    <property type="entry name" value="OS01G0953500 PROTEIN"/>
    <property type="match status" value="1"/>
</dbReference>
<evidence type="ECO:0000313" key="3">
    <source>
        <dbReference type="EMBL" id="KAH0470800.1"/>
    </source>
</evidence>
<dbReference type="Pfam" id="PF00168">
    <property type="entry name" value="C2"/>
    <property type="match status" value="1"/>
</dbReference>
<dbReference type="SUPFAM" id="SSF49562">
    <property type="entry name" value="C2 domain (Calcium/lipid-binding domain, CaLB)"/>
    <property type="match status" value="1"/>
</dbReference>
<protein>
    <recommendedName>
        <fullName evidence="2">C2 domain-containing protein</fullName>
    </recommendedName>
</protein>
<feature type="region of interest" description="Disordered" evidence="1">
    <location>
        <begin position="223"/>
        <end position="247"/>
    </location>
</feature>
<evidence type="ECO:0000313" key="4">
    <source>
        <dbReference type="Proteomes" id="UP000775213"/>
    </source>
</evidence>
<dbReference type="PANTHER" id="PTHR31208">
    <property type="entry name" value="EXPRESSED PROTEIN"/>
    <property type="match status" value="1"/>
</dbReference>
<gene>
    <name evidence="3" type="ORF">IEQ34_000523</name>
</gene>
<reference evidence="3 4" key="1">
    <citation type="journal article" date="2021" name="Hortic Res">
        <title>Chromosome-scale assembly of the Dendrobium chrysotoxum genome enhances the understanding of orchid evolution.</title>
        <authorList>
            <person name="Zhang Y."/>
            <person name="Zhang G.Q."/>
            <person name="Zhang D."/>
            <person name="Liu X.D."/>
            <person name="Xu X.Y."/>
            <person name="Sun W.H."/>
            <person name="Yu X."/>
            <person name="Zhu X."/>
            <person name="Wang Z.W."/>
            <person name="Zhao X."/>
            <person name="Zhong W.Y."/>
            <person name="Chen H."/>
            <person name="Yin W.L."/>
            <person name="Huang T."/>
            <person name="Niu S.C."/>
            <person name="Liu Z.J."/>
        </authorList>
    </citation>
    <scope>NUCLEOTIDE SEQUENCE [LARGE SCALE GENOMIC DNA]</scope>
    <source>
        <strain evidence="3">Lindl</strain>
    </source>
</reference>
<name>A0AAV7HRK0_DENCH</name>
<organism evidence="3 4">
    <name type="scientific">Dendrobium chrysotoxum</name>
    <name type="common">Orchid</name>
    <dbReference type="NCBI Taxonomy" id="161865"/>
    <lineage>
        <taxon>Eukaryota</taxon>
        <taxon>Viridiplantae</taxon>
        <taxon>Streptophyta</taxon>
        <taxon>Embryophyta</taxon>
        <taxon>Tracheophyta</taxon>
        <taxon>Spermatophyta</taxon>
        <taxon>Magnoliopsida</taxon>
        <taxon>Liliopsida</taxon>
        <taxon>Asparagales</taxon>
        <taxon>Orchidaceae</taxon>
        <taxon>Epidendroideae</taxon>
        <taxon>Malaxideae</taxon>
        <taxon>Dendrobiinae</taxon>
        <taxon>Dendrobium</taxon>
    </lineage>
</organism>
<dbReference type="AlphaFoldDB" id="A0AAV7HRK0"/>
<feature type="compositionally biased region" description="Polar residues" evidence="1">
    <location>
        <begin position="365"/>
        <end position="375"/>
    </location>
</feature>
<dbReference type="InterPro" id="IPR035892">
    <property type="entry name" value="C2_domain_sf"/>
</dbReference>
<dbReference type="PROSITE" id="PS50004">
    <property type="entry name" value="C2"/>
    <property type="match status" value="1"/>
</dbReference>
<feature type="region of interest" description="Disordered" evidence="1">
    <location>
        <begin position="352"/>
        <end position="392"/>
    </location>
</feature>
<feature type="compositionally biased region" description="Polar residues" evidence="1">
    <location>
        <begin position="266"/>
        <end position="283"/>
    </location>
</feature>
<evidence type="ECO:0000256" key="1">
    <source>
        <dbReference type="SAM" id="MobiDB-lite"/>
    </source>
</evidence>
<dbReference type="EMBL" id="JAGFBR010000001">
    <property type="protein sequence ID" value="KAH0470800.1"/>
    <property type="molecule type" value="Genomic_DNA"/>
</dbReference>
<sequence length="392" mass="42155">MEPFKSGLVPQGYCFEPGTDGGGGATAGALDIFIHHARNIHNICIYANQDVYAKFSLTCNPDDAISTRIIGGGGKNPQFNERLQLQLKLSNPATAVLKCEIWMLSRARNFLEDQLLGFALVPLSAVAEAAGGRLTQDFSLSSTDLFHSPAGTVQLSLSFDDKPYAESSISNSSSISSEFVILDPARIEFPEINVDKENQQMVSEYFSMSSNVPFVQLGGSSDSMEDCEMTVNSSESPGGSSVQNSGIFSTSTVTSIGDDRQVINTVSCSGSKGASPDTPTSKSGKGITKGLAKEDEDGVGGGEDGGSVFKYPLGNINIEAEQSAMQQQIVDMYMRSMQQFTESLAKMKLPMDLDKPKSEDDEDFIQSQKGNNNLDSNKKDGSRVFYGSRAFF</sequence>
<accession>A0AAV7HRK0</accession>
<proteinExistence type="predicted"/>
<feature type="region of interest" description="Disordered" evidence="1">
    <location>
        <begin position="266"/>
        <end position="304"/>
    </location>
</feature>
<dbReference type="InterPro" id="IPR000008">
    <property type="entry name" value="C2_dom"/>
</dbReference>
<evidence type="ECO:0000259" key="2">
    <source>
        <dbReference type="PROSITE" id="PS50004"/>
    </source>
</evidence>
<feature type="compositionally biased region" description="Polar residues" evidence="1">
    <location>
        <begin position="230"/>
        <end position="247"/>
    </location>
</feature>
<keyword evidence="4" id="KW-1185">Reference proteome</keyword>
<dbReference type="Proteomes" id="UP000775213">
    <property type="component" value="Unassembled WGS sequence"/>
</dbReference>